<comment type="caution">
    <text evidence="2">The sequence shown here is derived from an EMBL/GenBank/DDBJ whole genome shotgun (WGS) entry which is preliminary data.</text>
</comment>
<proteinExistence type="predicted"/>
<reference evidence="2 3" key="1">
    <citation type="submission" date="2018-10" db="EMBL/GenBank/DDBJ databases">
        <title>Phylogenomics of Brevibacillus.</title>
        <authorList>
            <person name="Dunlap C."/>
        </authorList>
    </citation>
    <scope>NUCLEOTIDE SEQUENCE [LARGE SCALE GENOMIC DNA]</scope>
    <source>
        <strain evidence="2 3">JCM 15716</strain>
    </source>
</reference>
<keyword evidence="3" id="KW-1185">Reference proteome</keyword>
<name>A0A3M8DAP4_9BACL</name>
<feature type="region of interest" description="Disordered" evidence="1">
    <location>
        <begin position="77"/>
        <end position="106"/>
    </location>
</feature>
<dbReference type="AlphaFoldDB" id="A0A3M8DAP4"/>
<sequence length="106" mass="11617">MNRNEIQESMQESMTEFRNNLENSIREMLKSLPVDALKNVKVGLDGVPGLGENFMSNLNTKIQDIINASLELAKQAVENGAEGSSEQGEPESLVTTHTVINGKTIE</sequence>
<dbReference type="RefSeq" id="WP_122919601.1">
    <property type="nucleotide sequence ID" value="NZ_RHHQ01000015.1"/>
</dbReference>
<feature type="compositionally biased region" description="Polar residues" evidence="1">
    <location>
        <begin position="82"/>
        <end position="106"/>
    </location>
</feature>
<evidence type="ECO:0000256" key="1">
    <source>
        <dbReference type="SAM" id="MobiDB-lite"/>
    </source>
</evidence>
<evidence type="ECO:0000313" key="3">
    <source>
        <dbReference type="Proteomes" id="UP000271031"/>
    </source>
</evidence>
<accession>A0A3M8DAP4</accession>
<dbReference type="EMBL" id="RHHQ01000015">
    <property type="protein sequence ID" value="RNB85116.1"/>
    <property type="molecule type" value="Genomic_DNA"/>
</dbReference>
<gene>
    <name evidence="2" type="ORF">EDM56_19605</name>
</gene>
<protein>
    <submittedName>
        <fullName evidence="2">Uncharacterized protein</fullName>
    </submittedName>
</protein>
<dbReference type="Proteomes" id="UP000271031">
    <property type="component" value="Unassembled WGS sequence"/>
</dbReference>
<evidence type="ECO:0000313" key="2">
    <source>
        <dbReference type="EMBL" id="RNB85116.1"/>
    </source>
</evidence>
<organism evidence="2 3">
    <name type="scientific">Brevibacillus fluminis</name>
    <dbReference type="NCBI Taxonomy" id="511487"/>
    <lineage>
        <taxon>Bacteria</taxon>
        <taxon>Bacillati</taxon>
        <taxon>Bacillota</taxon>
        <taxon>Bacilli</taxon>
        <taxon>Bacillales</taxon>
        <taxon>Paenibacillaceae</taxon>
        <taxon>Brevibacillus</taxon>
    </lineage>
</organism>